<evidence type="ECO:0000256" key="3">
    <source>
        <dbReference type="ARBA" id="ARBA00022679"/>
    </source>
</evidence>
<comment type="similarity">
    <text evidence="1 8">Belongs to the CoaE family.</text>
</comment>
<dbReference type="GO" id="GO:0005737">
    <property type="term" value="C:cytoplasm"/>
    <property type="evidence" value="ECO:0007669"/>
    <property type="project" value="UniProtKB-SubCell"/>
</dbReference>
<dbReference type="PROSITE" id="PS51219">
    <property type="entry name" value="DPCK"/>
    <property type="match status" value="1"/>
</dbReference>
<dbReference type="FunFam" id="3.40.50.300:FF:000991">
    <property type="entry name" value="Dephospho-CoA kinase"/>
    <property type="match status" value="1"/>
</dbReference>
<comment type="pathway">
    <text evidence="8">Cofactor biosynthesis; coenzyme A biosynthesis; CoA from (R)-pantothenate: step 5/5.</text>
</comment>
<comment type="function">
    <text evidence="8">Catalyzes the phosphorylation of the 3'-hydroxyl group of dephosphocoenzyme A to form coenzyme A.</text>
</comment>
<evidence type="ECO:0000256" key="2">
    <source>
        <dbReference type="ARBA" id="ARBA00022490"/>
    </source>
</evidence>
<dbReference type="GO" id="GO:0004140">
    <property type="term" value="F:dephospho-CoA kinase activity"/>
    <property type="evidence" value="ECO:0007669"/>
    <property type="project" value="UniProtKB-UniRule"/>
</dbReference>
<dbReference type="InterPro" id="IPR027417">
    <property type="entry name" value="P-loop_NTPase"/>
</dbReference>
<keyword evidence="4 8" id="KW-0547">Nucleotide-binding</keyword>
<keyword evidence="7 8" id="KW-0173">Coenzyme A biosynthesis</keyword>
<dbReference type="CDD" id="cd02022">
    <property type="entry name" value="DPCK"/>
    <property type="match status" value="1"/>
</dbReference>
<evidence type="ECO:0000313" key="11">
    <source>
        <dbReference type="Proteomes" id="UP000050934"/>
    </source>
</evidence>
<evidence type="ECO:0000256" key="1">
    <source>
        <dbReference type="ARBA" id="ARBA00009018"/>
    </source>
</evidence>
<dbReference type="PANTHER" id="PTHR10695:SF46">
    <property type="entry name" value="BIFUNCTIONAL COENZYME A SYNTHASE-RELATED"/>
    <property type="match status" value="1"/>
</dbReference>
<dbReference type="RefSeq" id="WP_057740597.1">
    <property type="nucleotide sequence ID" value="NZ_JQBW01000006.1"/>
</dbReference>
<evidence type="ECO:0000256" key="8">
    <source>
        <dbReference type="HAMAP-Rule" id="MF_00376"/>
    </source>
</evidence>
<evidence type="ECO:0000256" key="6">
    <source>
        <dbReference type="ARBA" id="ARBA00022840"/>
    </source>
</evidence>
<name>A0A0R2I1R9_9LACO</name>
<dbReference type="EC" id="2.7.1.24" evidence="8 9"/>
<feature type="binding site" evidence="8">
    <location>
        <begin position="12"/>
        <end position="17"/>
    </location>
    <ligand>
        <name>ATP</name>
        <dbReference type="ChEBI" id="CHEBI:30616"/>
    </ligand>
</feature>
<dbReference type="AlphaFoldDB" id="A0A0R2I1R9"/>
<reference evidence="10 11" key="1">
    <citation type="journal article" date="2015" name="Genome Announc.">
        <title>Expanding the biotechnology potential of lactobacilli through comparative genomics of 213 strains and associated genera.</title>
        <authorList>
            <person name="Sun Z."/>
            <person name="Harris H.M."/>
            <person name="McCann A."/>
            <person name="Guo C."/>
            <person name="Argimon S."/>
            <person name="Zhang W."/>
            <person name="Yang X."/>
            <person name="Jeffery I.B."/>
            <person name="Cooney J.C."/>
            <person name="Kagawa T.F."/>
            <person name="Liu W."/>
            <person name="Song Y."/>
            <person name="Salvetti E."/>
            <person name="Wrobel A."/>
            <person name="Rasinkangas P."/>
            <person name="Parkhill J."/>
            <person name="Rea M.C."/>
            <person name="O'Sullivan O."/>
            <person name="Ritari J."/>
            <person name="Douillard F.P."/>
            <person name="Paul Ross R."/>
            <person name="Yang R."/>
            <person name="Briner A.E."/>
            <person name="Felis G.E."/>
            <person name="de Vos W.M."/>
            <person name="Barrangou R."/>
            <person name="Klaenhammer T.R."/>
            <person name="Caufield P.W."/>
            <person name="Cui Y."/>
            <person name="Zhang H."/>
            <person name="O'Toole P.W."/>
        </authorList>
    </citation>
    <scope>NUCLEOTIDE SEQUENCE [LARGE SCALE GENOMIC DNA]</scope>
    <source>
        <strain evidence="10 11">DSM 17896</strain>
    </source>
</reference>
<dbReference type="STRING" id="396268.IV45_GL000205"/>
<sequence>MTKIIGITGGIASGKSLVSHYLETQGYPIVDADVVAREVVAKDSAGLKRIEEEFGQTVIDADGQLARKRLGQIVFADHGQLRRLNAIMQPLIRERIISHLNALREQGAKVAFLVAPLLFEQSYQSLCDEIVVVYVSPQTQLQRLMQRDQLTQSAAQERINAQWPLKQKVQQADIIINNDEGPDQTREQVAAWLKRTIA</sequence>
<dbReference type="EMBL" id="JQBW01000006">
    <property type="protein sequence ID" value="KRN59167.1"/>
    <property type="molecule type" value="Genomic_DNA"/>
</dbReference>
<comment type="caution">
    <text evidence="10">The sequence shown here is derived from an EMBL/GenBank/DDBJ whole genome shotgun (WGS) entry which is preliminary data.</text>
</comment>
<evidence type="ECO:0000256" key="5">
    <source>
        <dbReference type="ARBA" id="ARBA00022777"/>
    </source>
</evidence>
<dbReference type="NCBIfam" id="TIGR00152">
    <property type="entry name" value="dephospho-CoA kinase"/>
    <property type="match status" value="1"/>
</dbReference>
<dbReference type="OrthoDB" id="9812943at2"/>
<evidence type="ECO:0000256" key="4">
    <source>
        <dbReference type="ARBA" id="ARBA00022741"/>
    </source>
</evidence>
<dbReference type="Pfam" id="PF01121">
    <property type="entry name" value="CoaE"/>
    <property type="match status" value="1"/>
</dbReference>
<dbReference type="SUPFAM" id="SSF52540">
    <property type="entry name" value="P-loop containing nucleoside triphosphate hydrolases"/>
    <property type="match status" value="1"/>
</dbReference>
<keyword evidence="3 8" id="KW-0808">Transferase</keyword>
<keyword evidence="2 8" id="KW-0963">Cytoplasm</keyword>
<proteinExistence type="inferred from homology"/>
<dbReference type="HAMAP" id="MF_00376">
    <property type="entry name" value="Dephospho_CoA_kinase"/>
    <property type="match status" value="1"/>
</dbReference>
<dbReference type="PANTHER" id="PTHR10695">
    <property type="entry name" value="DEPHOSPHO-COA KINASE-RELATED"/>
    <property type="match status" value="1"/>
</dbReference>
<evidence type="ECO:0000313" key="10">
    <source>
        <dbReference type="EMBL" id="KRN59167.1"/>
    </source>
</evidence>
<dbReference type="InterPro" id="IPR001977">
    <property type="entry name" value="Depp_CoAkinase"/>
</dbReference>
<evidence type="ECO:0000256" key="7">
    <source>
        <dbReference type="ARBA" id="ARBA00022993"/>
    </source>
</evidence>
<dbReference type="GO" id="GO:0015937">
    <property type="term" value="P:coenzyme A biosynthetic process"/>
    <property type="evidence" value="ECO:0007669"/>
    <property type="project" value="UniProtKB-UniRule"/>
</dbReference>
<keyword evidence="6 8" id="KW-0067">ATP-binding</keyword>
<comment type="subcellular location">
    <subcellularLocation>
        <location evidence="8">Cytoplasm</location>
    </subcellularLocation>
</comment>
<accession>A0A0R2I1R9</accession>
<dbReference type="Gene3D" id="3.40.50.300">
    <property type="entry name" value="P-loop containing nucleotide triphosphate hydrolases"/>
    <property type="match status" value="1"/>
</dbReference>
<dbReference type="UniPathway" id="UPA00241">
    <property type="reaction ID" value="UER00356"/>
</dbReference>
<dbReference type="PATRIC" id="fig|396268.3.peg.206"/>
<dbReference type="Proteomes" id="UP000050934">
    <property type="component" value="Unassembled WGS sequence"/>
</dbReference>
<comment type="catalytic activity">
    <reaction evidence="8">
        <text>3'-dephospho-CoA + ATP = ADP + CoA + H(+)</text>
        <dbReference type="Rhea" id="RHEA:18245"/>
        <dbReference type="ChEBI" id="CHEBI:15378"/>
        <dbReference type="ChEBI" id="CHEBI:30616"/>
        <dbReference type="ChEBI" id="CHEBI:57287"/>
        <dbReference type="ChEBI" id="CHEBI:57328"/>
        <dbReference type="ChEBI" id="CHEBI:456216"/>
        <dbReference type="EC" id="2.7.1.24"/>
    </reaction>
</comment>
<keyword evidence="5 8" id="KW-0418">Kinase</keyword>
<protein>
    <recommendedName>
        <fullName evidence="8 9">Dephospho-CoA kinase</fullName>
        <ecNumber evidence="8 9">2.7.1.24</ecNumber>
    </recommendedName>
    <alternativeName>
        <fullName evidence="8">Dephosphocoenzyme A kinase</fullName>
    </alternativeName>
</protein>
<keyword evidence="11" id="KW-1185">Reference proteome</keyword>
<evidence type="ECO:0000256" key="9">
    <source>
        <dbReference type="NCBIfam" id="TIGR00152"/>
    </source>
</evidence>
<organism evidence="10 11">
    <name type="scientific">Limosilactobacillus secaliphilus</name>
    <dbReference type="NCBI Taxonomy" id="396268"/>
    <lineage>
        <taxon>Bacteria</taxon>
        <taxon>Bacillati</taxon>
        <taxon>Bacillota</taxon>
        <taxon>Bacilli</taxon>
        <taxon>Lactobacillales</taxon>
        <taxon>Lactobacillaceae</taxon>
        <taxon>Limosilactobacillus</taxon>
    </lineage>
</organism>
<dbReference type="GO" id="GO:0005524">
    <property type="term" value="F:ATP binding"/>
    <property type="evidence" value="ECO:0007669"/>
    <property type="project" value="UniProtKB-UniRule"/>
</dbReference>
<gene>
    <name evidence="8" type="primary">coaE</name>
    <name evidence="10" type="ORF">IV45_GL000205</name>
</gene>